<evidence type="ECO:0000259" key="9">
    <source>
        <dbReference type="SMART" id="SM00382"/>
    </source>
</evidence>
<dbReference type="InterPro" id="IPR003960">
    <property type="entry name" value="ATPase_AAA_CS"/>
</dbReference>
<dbReference type="InterPro" id="IPR003959">
    <property type="entry name" value="ATPase_AAA_core"/>
</dbReference>
<dbReference type="Proteomes" id="UP001428341">
    <property type="component" value="Unassembled WGS sequence"/>
</dbReference>
<keyword evidence="7" id="KW-0547">Nucleotide-binding</keyword>
<dbReference type="AlphaFoldDB" id="A0AAP0QZD9"/>
<accession>A0AAP0QZD9</accession>
<evidence type="ECO:0000256" key="8">
    <source>
        <dbReference type="SAM" id="MobiDB-lite"/>
    </source>
</evidence>
<protein>
    <recommendedName>
        <fullName evidence="9">AAA+ ATPase domain-containing protein</fullName>
    </recommendedName>
</protein>
<reference evidence="10 11" key="1">
    <citation type="submission" date="2024-05" db="EMBL/GenBank/DDBJ databases">
        <title>Haplotype-resolved chromosome-level genome assembly of Huyou (Citrus changshanensis).</title>
        <authorList>
            <person name="Miao C."/>
            <person name="Chen W."/>
            <person name="Wu Y."/>
            <person name="Wang L."/>
            <person name="Zhao S."/>
            <person name="Grierson D."/>
            <person name="Xu C."/>
            <person name="Chen K."/>
        </authorList>
    </citation>
    <scope>NUCLEOTIDE SEQUENCE [LARGE SCALE GENOMIC DNA]</scope>
    <source>
        <strain evidence="10">01-14</strain>
        <tissue evidence="10">Leaf</tissue>
    </source>
</reference>
<dbReference type="Gene3D" id="3.40.50.300">
    <property type="entry name" value="P-loop containing nucleotide triphosphate hydrolases"/>
    <property type="match status" value="1"/>
</dbReference>
<keyword evidence="3" id="KW-0378">Hydrolase</keyword>
<dbReference type="Pfam" id="PF25568">
    <property type="entry name" value="AAA_lid_At3g28540"/>
    <property type="match status" value="1"/>
</dbReference>
<dbReference type="Pfam" id="PF14363">
    <property type="entry name" value="AAA_assoc"/>
    <property type="match status" value="1"/>
</dbReference>
<keyword evidence="4 7" id="KW-0067">ATP-binding</keyword>
<feature type="domain" description="AAA+ ATPase" evidence="9">
    <location>
        <begin position="246"/>
        <end position="381"/>
    </location>
</feature>
<dbReference type="CDD" id="cd19510">
    <property type="entry name" value="RecA-like_BCS1"/>
    <property type="match status" value="1"/>
</dbReference>
<evidence type="ECO:0000256" key="7">
    <source>
        <dbReference type="RuleBase" id="RU003651"/>
    </source>
</evidence>
<keyword evidence="11" id="KW-1185">Reference proteome</keyword>
<dbReference type="InterPro" id="IPR027417">
    <property type="entry name" value="P-loop_NTPase"/>
</dbReference>
<gene>
    <name evidence="10" type="ORF">WN944_021023</name>
</gene>
<dbReference type="InterPro" id="IPR050747">
    <property type="entry name" value="Mitochondrial_chaperone_BCS1"/>
</dbReference>
<dbReference type="SUPFAM" id="SSF52540">
    <property type="entry name" value="P-loop containing nucleoside triphosphate hydrolases"/>
    <property type="match status" value="1"/>
</dbReference>
<dbReference type="Pfam" id="PF00004">
    <property type="entry name" value="AAA"/>
    <property type="match status" value="1"/>
</dbReference>
<dbReference type="InterPro" id="IPR003593">
    <property type="entry name" value="AAA+_ATPase"/>
</dbReference>
<evidence type="ECO:0000256" key="3">
    <source>
        <dbReference type="ARBA" id="ARBA00022801"/>
    </source>
</evidence>
<evidence type="ECO:0000256" key="2">
    <source>
        <dbReference type="ARBA" id="ARBA00007448"/>
    </source>
</evidence>
<dbReference type="EMBL" id="JBCGBO010000001">
    <property type="protein sequence ID" value="KAK9228075.1"/>
    <property type="molecule type" value="Genomic_DNA"/>
</dbReference>
<dbReference type="InterPro" id="IPR025753">
    <property type="entry name" value="AAA_N_dom"/>
</dbReference>
<keyword evidence="5" id="KW-0460">Magnesium</keyword>
<comment type="catalytic activity">
    <reaction evidence="6">
        <text>ATP + H2O = ADP + phosphate + H(+)</text>
        <dbReference type="Rhea" id="RHEA:13065"/>
        <dbReference type="ChEBI" id="CHEBI:15377"/>
        <dbReference type="ChEBI" id="CHEBI:15378"/>
        <dbReference type="ChEBI" id="CHEBI:30616"/>
        <dbReference type="ChEBI" id="CHEBI:43474"/>
        <dbReference type="ChEBI" id="CHEBI:456216"/>
    </reaction>
</comment>
<feature type="region of interest" description="Disordered" evidence="8">
    <location>
        <begin position="449"/>
        <end position="475"/>
    </location>
</feature>
<evidence type="ECO:0000313" key="10">
    <source>
        <dbReference type="EMBL" id="KAK9228075.1"/>
    </source>
</evidence>
<dbReference type="Gene3D" id="6.10.280.40">
    <property type="match status" value="1"/>
</dbReference>
<sequence length="475" mass="53954">MFSLSEIPQTASTLFSAYSTLAGSMMLLRSFANELIPQQLRSYLCTTFYHYLFNPLSNNLTLVFDEWSGMSRNQVFDAAELYLRTKINPDTERLKVSKTSRQKNFTVSIEKGGEVTDSFQNVQLQWKFVCKEPQNNHSGEKRYFELSFHQKHKQTVICYYLPHVVERANEIKQEEKVVKLYNRECPYDDDDDGGGGGGGMWGSINLEHPSTFDTLAMDPELKQMILDDLDRFLRRKEFYRRVGKAWKRGYLLYGPPGTGKSSLIAAMANYLRFDIYDLELTSIYSNSDLRRILLSTTNRSILVIEDVDCSVEMKDRQNDGASVGSNTKLTLSGILNFIDGLWSSCGDERIIVFTTNHKERIDPALLRPGRMDVHINMSYCTVHGFKVLASNYLGIKGKSHSLFGEIEGLIQSTDVTPAEVAEELMKADDADVALEGLVNFLKRKRIQADESKNNDVKGEEANEVVHEKAKQLKTG</sequence>
<dbReference type="InterPro" id="IPR058017">
    <property type="entry name" value="At3g28540-like_C"/>
</dbReference>
<comment type="similarity">
    <text evidence="2">Belongs to the AAA ATPase family. BCS1 subfamily.</text>
</comment>
<dbReference type="PROSITE" id="PS00674">
    <property type="entry name" value="AAA"/>
    <property type="match status" value="1"/>
</dbReference>
<name>A0AAP0QZD9_9ROSI</name>
<comment type="caution">
    <text evidence="10">The sequence shown here is derived from an EMBL/GenBank/DDBJ whole genome shotgun (WGS) entry which is preliminary data.</text>
</comment>
<proteinExistence type="inferred from homology"/>
<organism evidence="10 11">
    <name type="scientific">Citrus x changshan-huyou</name>
    <dbReference type="NCBI Taxonomy" id="2935761"/>
    <lineage>
        <taxon>Eukaryota</taxon>
        <taxon>Viridiplantae</taxon>
        <taxon>Streptophyta</taxon>
        <taxon>Embryophyta</taxon>
        <taxon>Tracheophyta</taxon>
        <taxon>Spermatophyta</taxon>
        <taxon>Magnoliopsida</taxon>
        <taxon>eudicotyledons</taxon>
        <taxon>Gunneridae</taxon>
        <taxon>Pentapetalae</taxon>
        <taxon>rosids</taxon>
        <taxon>malvids</taxon>
        <taxon>Sapindales</taxon>
        <taxon>Rutaceae</taxon>
        <taxon>Aurantioideae</taxon>
        <taxon>Citrus</taxon>
    </lineage>
</organism>
<evidence type="ECO:0000256" key="4">
    <source>
        <dbReference type="ARBA" id="ARBA00022840"/>
    </source>
</evidence>
<evidence type="ECO:0000256" key="1">
    <source>
        <dbReference type="ARBA" id="ARBA00001946"/>
    </source>
</evidence>
<evidence type="ECO:0000256" key="6">
    <source>
        <dbReference type="ARBA" id="ARBA00049360"/>
    </source>
</evidence>
<evidence type="ECO:0000256" key="5">
    <source>
        <dbReference type="ARBA" id="ARBA00022842"/>
    </source>
</evidence>
<evidence type="ECO:0000313" key="11">
    <source>
        <dbReference type="Proteomes" id="UP001428341"/>
    </source>
</evidence>
<dbReference type="PANTHER" id="PTHR23070">
    <property type="entry name" value="BCS1 AAA-TYPE ATPASE"/>
    <property type="match status" value="1"/>
</dbReference>
<dbReference type="GO" id="GO:0016887">
    <property type="term" value="F:ATP hydrolysis activity"/>
    <property type="evidence" value="ECO:0007669"/>
    <property type="project" value="InterPro"/>
</dbReference>
<dbReference type="GO" id="GO:0005524">
    <property type="term" value="F:ATP binding"/>
    <property type="evidence" value="ECO:0007669"/>
    <property type="project" value="UniProtKB-KW"/>
</dbReference>
<dbReference type="GO" id="GO:0006950">
    <property type="term" value="P:response to stress"/>
    <property type="evidence" value="ECO:0007669"/>
    <property type="project" value="UniProtKB-ARBA"/>
</dbReference>
<comment type="cofactor">
    <cofactor evidence="1">
        <name>Mg(2+)</name>
        <dbReference type="ChEBI" id="CHEBI:18420"/>
    </cofactor>
</comment>
<dbReference type="SMART" id="SM00382">
    <property type="entry name" value="AAA"/>
    <property type="match status" value="1"/>
</dbReference>